<dbReference type="PANTHER" id="PTHR48084">
    <property type="entry name" value="2-OXOGLUTARATE OXIDOREDUCTASE SUBUNIT KORB-RELATED"/>
    <property type="match status" value="1"/>
</dbReference>
<dbReference type="InterPro" id="IPR002880">
    <property type="entry name" value="Pyrv_Fd/Flavodoxin_OxRdtase_N"/>
</dbReference>
<feature type="domain" description="DUF6537" evidence="3">
    <location>
        <begin position="945"/>
        <end position="1135"/>
    </location>
</feature>
<protein>
    <submittedName>
        <fullName evidence="4">MFS transporter</fullName>
    </submittedName>
</protein>
<dbReference type="GO" id="GO:0016903">
    <property type="term" value="F:oxidoreductase activity, acting on the aldehyde or oxo group of donors"/>
    <property type="evidence" value="ECO:0007669"/>
    <property type="project" value="InterPro"/>
</dbReference>
<dbReference type="InterPro" id="IPR051457">
    <property type="entry name" value="2-oxoacid:Fd_oxidoreductase"/>
</dbReference>
<gene>
    <name evidence="4" type="ORF">GCM10017056_48920</name>
</gene>
<dbReference type="InterPro" id="IPR029061">
    <property type="entry name" value="THDP-binding"/>
</dbReference>
<accession>A0A8J3H346</accession>
<organism evidence="4 5">
    <name type="scientific">Seohaeicola zhoushanensis</name>
    <dbReference type="NCBI Taxonomy" id="1569283"/>
    <lineage>
        <taxon>Bacteria</taxon>
        <taxon>Pseudomonadati</taxon>
        <taxon>Pseudomonadota</taxon>
        <taxon>Alphaproteobacteria</taxon>
        <taxon>Rhodobacterales</taxon>
        <taxon>Roseobacteraceae</taxon>
        <taxon>Seohaeicola</taxon>
    </lineage>
</organism>
<evidence type="ECO:0000256" key="1">
    <source>
        <dbReference type="ARBA" id="ARBA00023002"/>
    </source>
</evidence>
<dbReference type="EMBL" id="BNCJ01000031">
    <property type="protein sequence ID" value="GHF72174.1"/>
    <property type="molecule type" value="Genomic_DNA"/>
</dbReference>
<dbReference type="InterPro" id="IPR019752">
    <property type="entry name" value="Pyrv/ketoisovalerate_OxRed_cat"/>
</dbReference>
<evidence type="ECO:0000313" key="4">
    <source>
        <dbReference type="EMBL" id="GHF72174.1"/>
    </source>
</evidence>
<dbReference type="Gene3D" id="3.40.920.10">
    <property type="entry name" value="Pyruvate-ferredoxin oxidoreductase, PFOR, domain III"/>
    <property type="match status" value="1"/>
</dbReference>
<proteinExistence type="predicted"/>
<reference evidence="4" key="1">
    <citation type="journal article" date="2014" name="Int. J. Syst. Evol. Microbiol.">
        <title>Complete genome sequence of Corynebacterium casei LMG S-19264T (=DSM 44701T), isolated from a smear-ripened cheese.</title>
        <authorList>
            <consortium name="US DOE Joint Genome Institute (JGI-PGF)"/>
            <person name="Walter F."/>
            <person name="Albersmeier A."/>
            <person name="Kalinowski J."/>
            <person name="Ruckert C."/>
        </authorList>
    </citation>
    <scope>NUCLEOTIDE SEQUENCE</scope>
    <source>
        <strain evidence="4">KCTC 42650</strain>
    </source>
</reference>
<dbReference type="SUPFAM" id="SSF53323">
    <property type="entry name" value="Pyruvate-ferredoxin oxidoreductase, PFOR, domain III"/>
    <property type="match status" value="1"/>
</dbReference>
<dbReference type="NCBIfam" id="NF009588">
    <property type="entry name" value="PRK13029.1"/>
    <property type="match status" value="1"/>
</dbReference>
<name>A0A8J3H346_9RHOB</name>
<dbReference type="InterPro" id="IPR002869">
    <property type="entry name" value="Pyrv_flavodox_OxRed_cen"/>
</dbReference>
<dbReference type="PANTHER" id="PTHR48084:SF3">
    <property type="entry name" value="SUBUNIT OF PYRUVATE:FLAVODOXIN OXIDOREDUCTASE"/>
    <property type="match status" value="1"/>
</dbReference>
<dbReference type="RefSeq" id="WP_189682757.1">
    <property type="nucleotide sequence ID" value="NZ_BNCJ01000031.1"/>
</dbReference>
<keyword evidence="1" id="KW-0560">Oxidoreductase</keyword>
<dbReference type="Pfam" id="PF01558">
    <property type="entry name" value="POR"/>
    <property type="match status" value="1"/>
</dbReference>
<evidence type="ECO:0000259" key="3">
    <source>
        <dbReference type="Pfam" id="PF20169"/>
    </source>
</evidence>
<dbReference type="Proteomes" id="UP000626220">
    <property type="component" value="Unassembled WGS sequence"/>
</dbReference>
<dbReference type="CDD" id="cd07034">
    <property type="entry name" value="TPP_PYR_PFOR_IOR-alpha_like"/>
    <property type="match status" value="1"/>
</dbReference>
<reference evidence="4" key="2">
    <citation type="submission" date="2020-09" db="EMBL/GenBank/DDBJ databases">
        <authorList>
            <person name="Sun Q."/>
            <person name="Kim S."/>
        </authorList>
    </citation>
    <scope>NUCLEOTIDE SEQUENCE</scope>
    <source>
        <strain evidence="4">KCTC 42650</strain>
    </source>
</reference>
<dbReference type="SUPFAM" id="SSF52518">
    <property type="entry name" value="Thiamin diphosphate-binding fold (THDP-binding)"/>
    <property type="match status" value="2"/>
</dbReference>
<dbReference type="AlphaFoldDB" id="A0A8J3H346"/>
<dbReference type="InterPro" id="IPR046667">
    <property type="entry name" value="DUF6537"/>
</dbReference>
<feature type="domain" description="Pyruvate/ketoisovalerate oxidoreductase catalytic" evidence="2">
    <location>
        <begin position="734"/>
        <end position="919"/>
    </location>
</feature>
<sequence length="1143" mass="123635">MLDDARTPHTLPGRHEVAAYSLADRYARTDGRVFLTGVQALTRILIDQARRDAAAGLRTGGFVSGYRGSPLGAFDMELDRASDQLAEHRIRFLPAVNEEMGATVLLGTQQAETHATAQVDGVFGMWYGKGPGVDRSGDALKHGNAYGSSPHGGVLVVAGDDHGCVSSSMPHQSDTAFMAWFMPVLSPSTLAEYLSFGAYGYALSRYSGTWVGFKAIAEMVEAAQSVDLPPERAFVLPPFDAPPGGLHYRWQDLPSPQIETRLADKLRAVEAFVNANPIDRAIYGVARRRLGIVTSGKAHQDLMEALRLLGIDEPACARLGIDIYKVGLVYPLARRDITAFCAGVEEILVVEEKRGLIETQLRDYLYDDPKRPMIAGKTDETGAPLIPWTGELSPTLLVNRIADRLDRMFPGEGFAARGAGLLRNAPPVIQIPGATRTPYFCSGCPHNTSTRVPEGSQAMSGIGCHFMASWMGRDTTSVIFMGAEGANWAGVAPFTGNGHTFQNLGEGTWHHSGSMAIRQAIAAGVNITYKVLYNDAVAMTGGQPVDGQISPQAIAHVSRAEGVSRIALVSDQPEKFAPNDLPSGATVHHRRDLDAVQRELRTVPGVSMLIYEQTCAAEKRRRRKRATMEDPNRVVVINELVCEGCGDCSVASNCLSVQPVETEFGRKRRINQSSCNKDFSCIDGFCPSFVTLEGATRRKGQAADFDLDALLVELEQPVASALNEPFDLLVTGVGGTGVITVGALVTMAAHLEGKGSSVLDFTGFAQKFGPVLSFVRIGRTPADINQVRIAEASADAVIACDAVVSASPRASVLYRPGTRIALNLASMPTGDLVLNRDAQLSIERRQSAIATAVGAENLAAFDAGEAAERLLGDAVFANVIMLGFAWQSGMVPVSEAALMRAIELNGVAKAQNIRAFGIGRVLAARPGALTPQPVQSDAVPETPTHVIERRSEFLEDYQSKAWARRYRDTLAILEARGAPEAHRIAAAKSLFKLMSYKDEYEVARLHRSPEFKARLARDFDGDFTLHYHLAPPALSKGKDARGRPLKRQFGPWTDPLFAVLKAVRSLRGTPLDPFGYTQDRRLERDLIAWFDAVIDRYPGAGADQDHWAQILAAPMEIRGYGPVKDAAAEKVKAEVEILMEAAK</sequence>
<dbReference type="Gene3D" id="3.40.50.970">
    <property type="match status" value="1"/>
</dbReference>
<comment type="caution">
    <text evidence="4">The sequence shown here is derived from an EMBL/GenBank/DDBJ whole genome shotgun (WGS) entry which is preliminary data.</text>
</comment>
<dbReference type="NCBIfam" id="NF009589">
    <property type="entry name" value="PRK13030.1"/>
    <property type="match status" value="1"/>
</dbReference>
<evidence type="ECO:0000313" key="5">
    <source>
        <dbReference type="Proteomes" id="UP000626220"/>
    </source>
</evidence>
<keyword evidence="5" id="KW-1185">Reference proteome</keyword>
<dbReference type="Pfam" id="PF20169">
    <property type="entry name" value="DUF6537"/>
    <property type="match status" value="1"/>
</dbReference>
<evidence type="ECO:0000259" key="2">
    <source>
        <dbReference type="Pfam" id="PF01558"/>
    </source>
</evidence>